<organism evidence="2 3">
    <name type="scientific">Pseudoalteromonas caenipelagi</name>
    <dbReference type="NCBI Taxonomy" id="2726988"/>
    <lineage>
        <taxon>Bacteria</taxon>
        <taxon>Pseudomonadati</taxon>
        <taxon>Pseudomonadota</taxon>
        <taxon>Gammaproteobacteria</taxon>
        <taxon>Alteromonadales</taxon>
        <taxon>Pseudoalteromonadaceae</taxon>
        <taxon>Pseudoalteromonas</taxon>
    </lineage>
</organism>
<keyword evidence="1" id="KW-0472">Membrane</keyword>
<evidence type="ECO:0000256" key="1">
    <source>
        <dbReference type="SAM" id="Phobius"/>
    </source>
</evidence>
<proteinExistence type="predicted"/>
<gene>
    <name evidence="2" type="ORF">HG263_00615</name>
</gene>
<dbReference type="Proteomes" id="UP000586305">
    <property type="component" value="Unassembled WGS sequence"/>
</dbReference>
<evidence type="ECO:0000313" key="2">
    <source>
        <dbReference type="EMBL" id="NOU49052.1"/>
    </source>
</evidence>
<dbReference type="AlphaFoldDB" id="A0A849V6V7"/>
<keyword evidence="3" id="KW-1185">Reference proteome</keyword>
<reference evidence="2 3" key="1">
    <citation type="submission" date="2020-04" db="EMBL/GenBank/DDBJ databases">
        <title>Pseudoalteromonas caenipelagi sp. nov., isolated from a tidal flat.</title>
        <authorList>
            <person name="Park S."/>
            <person name="Yoon J.-H."/>
        </authorList>
    </citation>
    <scope>NUCLEOTIDE SEQUENCE [LARGE SCALE GENOMIC DNA]</scope>
    <source>
        <strain evidence="2 3">JBTF-M23</strain>
    </source>
</reference>
<dbReference type="RefSeq" id="WP_171624157.1">
    <property type="nucleotide sequence ID" value="NZ_JABBPG010000001.1"/>
</dbReference>
<keyword evidence="1" id="KW-1133">Transmembrane helix</keyword>
<keyword evidence="1" id="KW-0812">Transmembrane</keyword>
<sequence>MRDSVLKKIFFKSDKSIGYGKWLKLTLLEAYLGEQLLEMLLSFSSYQEDQEFELYSGTASFGYKTSNLEDFIAATLINKWLCKHITELLHVKFLKHYELLRCHPATEHSDIQYEINPEKVYLLTELKLSYNTIWVTLNLIVDVIVYVLSGSLVAALTTGAFVEFIRRFKF</sequence>
<dbReference type="EMBL" id="JABBPG010000001">
    <property type="protein sequence ID" value="NOU49052.1"/>
    <property type="molecule type" value="Genomic_DNA"/>
</dbReference>
<feature type="transmembrane region" description="Helical" evidence="1">
    <location>
        <begin position="143"/>
        <end position="165"/>
    </location>
</feature>
<accession>A0A849V6V7</accession>
<evidence type="ECO:0000313" key="3">
    <source>
        <dbReference type="Proteomes" id="UP000586305"/>
    </source>
</evidence>
<comment type="caution">
    <text evidence="2">The sequence shown here is derived from an EMBL/GenBank/DDBJ whole genome shotgun (WGS) entry which is preliminary data.</text>
</comment>
<protein>
    <submittedName>
        <fullName evidence="2">Uncharacterized protein</fullName>
    </submittedName>
</protein>
<name>A0A849V6V7_9GAMM</name>